<evidence type="ECO:0008006" key="3">
    <source>
        <dbReference type="Google" id="ProtNLM"/>
    </source>
</evidence>
<dbReference type="OrthoDB" id="9771802at2"/>
<proteinExistence type="predicted"/>
<evidence type="ECO:0000313" key="1">
    <source>
        <dbReference type="EMBL" id="PHQ47933.1"/>
    </source>
</evidence>
<organism evidence="1 2">
    <name type="scientific">Streptomyces cinnamoneus</name>
    <name type="common">Streptoverticillium cinnamoneum</name>
    <dbReference type="NCBI Taxonomy" id="53446"/>
    <lineage>
        <taxon>Bacteria</taxon>
        <taxon>Bacillati</taxon>
        <taxon>Actinomycetota</taxon>
        <taxon>Actinomycetes</taxon>
        <taxon>Kitasatosporales</taxon>
        <taxon>Streptomycetaceae</taxon>
        <taxon>Streptomyces</taxon>
        <taxon>Streptomyces cinnamoneus group</taxon>
    </lineage>
</organism>
<name>A0A2G1X9N7_STRCJ</name>
<accession>A0A2G1X9N7</accession>
<protein>
    <recommendedName>
        <fullName evidence="3">Circularly permuted type 2 ATP-grasp protein</fullName>
    </recommendedName>
</protein>
<dbReference type="AlphaFoldDB" id="A0A2G1X9N7"/>
<evidence type="ECO:0000313" key="2">
    <source>
        <dbReference type="Proteomes" id="UP000222531"/>
    </source>
</evidence>
<dbReference type="SUPFAM" id="SSF56059">
    <property type="entry name" value="Glutathione synthetase ATP-binding domain-like"/>
    <property type="match status" value="1"/>
</dbReference>
<reference evidence="1 2" key="1">
    <citation type="journal article" date="2017" name="Biochemistry">
        <title>Identification of the Biosynthetic Pathway for the Antibiotic Bicyclomycin.</title>
        <authorList>
            <person name="Patteson J."/>
            <person name="Cai W."/>
            <person name="Johnson R.A."/>
            <person name="Santa Maria K."/>
            <person name="Li B."/>
        </authorList>
    </citation>
    <scope>NUCLEOTIDE SEQUENCE [LARGE SCALE GENOMIC DNA]</scope>
    <source>
        <strain evidence="1 2">ATCC 21532</strain>
    </source>
</reference>
<dbReference type="EMBL" id="NHZO01000168">
    <property type="protein sequence ID" value="PHQ47933.1"/>
    <property type="molecule type" value="Genomic_DNA"/>
</dbReference>
<comment type="caution">
    <text evidence="1">The sequence shown here is derived from an EMBL/GenBank/DDBJ whole genome shotgun (WGS) entry which is preliminary data.</text>
</comment>
<gene>
    <name evidence="1" type="ORF">BLA24_31015</name>
</gene>
<sequence length="463" mass="49714">MIDWHAAGAYVTALTGADAAGLELFHQRVARGPEFRNKEFPLSPLPLLLTEREAAAYARQLESYGRLLDRIVDLYRSKPAVRAWFSLGPTAEQLVLADTGLDGHVVVCRVDGYLTQGTETPVVLENNADAPAGTLFTARVNNTVHDGLDAMGVYDARGVCGSTAVAPPLSPLTYTDEHALLAALRSCDARRGGTGIEHLAVLQPAGGSNRESVLMAESFRTAGLDAYLADPRDLRLSHGRVFFGDKPADACWNKVNTTGWCALVEADEALAGRWLRAVSDTGFVNVNPFGARYVAENKLALALPQEPDFAALFTDGERALAATLLPWARRLAPGTPGRTSYALLTDELLDQQHAYVLKEPYDIRGDGVTVGRAVSRSTWEKAVARGLAEGHLVQEYVAPVPYPVLRDGGTPAVVPMATSLDGYVMNGEFRGFGAKASLQARVNVFQGGQKLAVHVLGERARPA</sequence>
<dbReference type="RefSeq" id="WP_099202453.1">
    <property type="nucleotide sequence ID" value="NZ_JBIRXA010000025.1"/>
</dbReference>
<keyword evidence="2" id="KW-1185">Reference proteome</keyword>
<dbReference type="Proteomes" id="UP000222531">
    <property type="component" value="Unassembled WGS sequence"/>
</dbReference>